<dbReference type="RefSeq" id="WP_311599118.1">
    <property type="nucleotide sequence ID" value="NZ_JAVREM010000016.1"/>
</dbReference>
<dbReference type="CDD" id="cd06260">
    <property type="entry name" value="DUF820-like"/>
    <property type="match status" value="1"/>
</dbReference>
<dbReference type="PANTHER" id="PTHR35400:SF3">
    <property type="entry name" value="SLL1072 PROTEIN"/>
    <property type="match status" value="1"/>
</dbReference>
<dbReference type="Gene3D" id="3.90.1570.10">
    <property type="entry name" value="tt1808, chain A"/>
    <property type="match status" value="1"/>
</dbReference>
<feature type="domain" description="Putative restriction endonuclease" evidence="1">
    <location>
        <begin position="31"/>
        <end position="195"/>
    </location>
</feature>
<dbReference type="Pfam" id="PF05685">
    <property type="entry name" value="Uma2"/>
    <property type="match status" value="1"/>
</dbReference>
<dbReference type="PANTHER" id="PTHR35400">
    <property type="entry name" value="SLR1083 PROTEIN"/>
    <property type="match status" value="1"/>
</dbReference>
<dbReference type="InterPro" id="IPR011335">
    <property type="entry name" value="Restrct_endonuc-II-like"/>
</dbReference>
<name>A0ABU2LQ20_9ACTN</name>
<protein>
    <submittedName>
        <fullName evidence="2">Uma2 family endonuclease</fullName>
    </submittedName>
</protein>
<proteinExistence type="predicted"/>
<dbReference type="SUPFAM" id="SSF52980">
    <property type="entry name" value="Restriction endonuclease-like"/>
    <property type="match status" value="1"/>
</dbReference>
<keyword evidence="2" id="KW-0540">Nuclease</keyword>
<dbReference type="EMBL" id="JAVREM010000016">
    <property type="protein sequence ID" value="MDT0319686.1"/>
    <property type="molecule type" value="Genomic_DNA"/>
</dbReference>
<dbReference type="InterPro" id="IPR008538">
    <property type="entry name" value="Uma2"/>
</dbReference>
<accession>A0ABU2LQ20</accession>
<gene>
    <name evidence="2" type="ORF">RNC47_15205</name>
</gene>
<comment type="caution">
    <text evidence="2">The sequence shown here is derived from an EMBL/GenBank/DDBJ whole genome shotgun (WGS) entry which is preliminary data.</text>
</comment>
<dbReference type="InterPro" id="IPR012296">
    <property type="entry name" value="Nuclease_put_TT1808"/>
</dbReference>
<reference evidence="3" key="1">
    <citation type="submission" date="2023-07" db="EMBL/GenBank/DDBJ databases">
        <title>30 novel species of actinomycetes from the DSMZ collection.</title>
        <authorList>
            <person name="Nouioui I."/>
        </authorList>
    </citation>
    <scope>NUCLEOTIDE SEQUENCE [LARGE SCALE GENOMIC DNA]</scope>
    <source>
        <strain evidence="3">DSM 44918</strain>
    </source>
</reference>
<evidence type="ECO:0000313" key="3">
    <source>
        <dbReference type="Proteomes" id="UP001183420"/>
    </source>
</evidence>
<organism evidence="2 3">
    <name type="scientific">Streptomyces millisiae</name>
    <dbReference type="NCBI Taxonomy" id="3075542"/>
    <lineage>
        <taxon>Bacteria</taxon>
        <taxon>Bacillati</taxon>
        <taxon>Actinomycetota</taxon>
        <taxon>Actinomycetes</taxon>
        <taxon>Kitasatosporales</taxon>
        <taxon>Streptomycetaceae</taxon>
        <taxon>Streptomyces</taxon>
    </lineage>
</organism>
<evidence type="ECO:0000259" key="1">
    <source>
        <dbReference type="Pfam" id="PF05685"/>
    </source>
</evidence>
<dbReference type="GO" id="GO:0004519">
    <property type="term" value="F:endonuclease activity"/>
    <property type="evidence" value="ECO:0007669"/>
    <property type="project" value="UniProtKB-KW"/>
</dbReference>
<keyword evidence="2" id="KW-0255">Endonuclease</keyword>
<dbReference type="Proteomes" id="UP001183420">
    <property type="component" value="Unassembled WGS sequence"/>
</dbReference>
<keyword evidence="2" id="KW-0378">Hydrolase</keyword>
<sequence>MTITPDPPVAPFEPDVPGVRHTMLDLAETVYQHMPGCRAEIINGTLVVNPLPDATHARCLTDLLLALPHETGGAVAVHGLGLWLSTGEHDHVVPDLSVVDEDFTEHEVTYNCLPASAFRMVAEITSANPTYETVVKSLAYAGAGVPVYLIGDRTQREAVLLTEPLEGSYRRRAVYRPGESFMLPESVGAEVEIDVDTLLGRS</sequence>
<evidence type="ECO:0000313" key="2">
    <source>
        <dbReference type="EMBL" id="MDT0319686.1"/>
    </source>
</evidence>
<keyword evidence="3" id="KW-1185">Reference proteome</keyword>